<evidence type="ECO:0000256" key="1">
    <source>
        <dbReference type="SAM" id="MobiDB-lite"/>
    </source>
</evidence>
<reference evidence="2" key="1">
    <citation type="journal article" date="2020" name="Stud. Mycol.">
        <title>101 Dothideomycetes genomes: a test case for predicting lifestyles and emergence of pathogens.</title>
        <authorList>
            <person name="Haridas S."/>
            <person name="Albert R."/>
            <person name="Binder M."/>
            <person name="Bloem J."/>
            <person name="Labutti K."/>
            <person name="Salamov A."/>
            <person name="Andreopoulos B."/>
            <person name="Baker S."/>
            <person name="Barry K."/>
            <person name="Bills G."/>
            <person name="Bluhm B."/>
            <person name="Cannon C."/>
            <person name="Castanera R."/>
            <person name="Culley D."/>
            <person name="Daum C."/>
            <person name="Ezra D."/>
            <person name="Gonzalez J."/>
            <person name="Henrissat B."/>
            <person name="Kuo A."/>
            <person name="Liang C."/>
            <person name="Lipzen A."/>
            <person name="Lutzoni F."/>
            <person name="Magnuson J."/>
            <person name="Mondo S."/>
            <person name="Nolan M."/>
            <person name="Ohm R."/>
            <person name="Pangilinan J."/>
            <person name="Park H.-J."/>
            <person name="Ramirez L."/>
            <person name="Alfaro M."/>
            <person name="Sun H."/>
            <person name="Tritt A."/>
            <person name="Yoshinaga Y."/>
            <person name="Zwiers L.-H."/>
            <person name="Turgeon B."/>
            <person name="Goodwin S."/>
            <person name="Spatafora J."/>
            <person name="Crous P."/>
            <person name="Grigoriev I."/>
        </authorList>
    </citation>
    <scope>NUCLEOTIDE SEQUENCE</scope>
    <source>
        <strain evidence="2">CBS 675.92</strain>
    </source>
</reference>
<feature type="compositionally biased region" description="Basic and acidic residues" evidence="1">
    <location>
        <begin position="493"/>
        <end position="514"/>
    </location>
</feature>
<evidence type="ECO:0000313" key="3">
    <source>
        <dbReference type="Proteomes" id="UP000800035"/>
    </source>
</evidence>
<dbReference type="OrthoDB" id="3795533at2759"/>
<accession>A0A6A5U3H3</accession>
<gene>
    <name evidence="2" type="ORF">CC80DRAFT_592776</name>
</gene>
<sequence length="609" mass="68502">MDRPVDVPSYAHLNRAQKRIFIIRDELKFLDPLHLDTFLSGISEPEPPNFRLTNASVQPPLTDITLKESATQVDLGNVRFREAAKSIVRRVHLYIEDGRCEMRESEALPEEEANLDSVPIDVYLIKSTVTLFQAKFEAVDKRCRQLNEVRKAAYAAAMKTKTPVAPVGQGKSLEKLNVDEFAPDGNVSSETPTRKRLPGEPILKHVANKRRRIGFDQVPNFIKCDVFSSISAQTKIDLFDTLLKTAMPRFDDLMMACWNVAGVYNGTGTECAELHRVVYQMIEVLKEFDESFRDSERKMGIARGLQERGRLIAKNANAYGREEAATPVDGRVAGSGAGAAQQHRSQGRVARDSRNAEDEASYSRTVDARRSDNHHPQEQSKLKSALEASERQDAALSRRRAHVDHAMDPHPGYHNGTPAWGYEAYGPNPYTQEYYPGHAYYGYTPNHGRDHEPDDRQYPIRDTKRKQQQQQQQQQDAHPRSSSQTTHRPAKPAPEDRDRVVYTDGAAERFEDHQQQQQQPEDQGDQDQDDEGNGNSAPPTLPVKKEKRVQDKERERNRPEAPTTGVFLGQSKLGAPKKPQGATIRAPVAPMVPGQQVPTAPMARVQTPR</sequence>
<feature type="region of interest" description="Disordered" evidence="1">
    <location>
        <begin position="441"/>
        <end position="609"/>
    </location>
</feature>
<dbReference type="EMBL" id="ML976989">
    <property type="protein sequence ID" value="KAF1957526.1"/>
    <property type="molecule type" value="Genomic_DNA"/>
</dbReference>
<feature type="compositionally biased region" description="Acidic residues" evidence="1">
    <location>
        <begin position="522"/>
        <end position="532"/>
    </location>
</feature>
<dbReference type="AlphaFoldDB" id="A0A6A5U3H3"/>
<protein>
    <submittedName>
        <fullName evidence="2">Uncharacterized protein</fullName>
    </submittedName>
</protein>
<keyword evidence="3" id="KW-1185">Reference proteome</keyword>
<name>A0A6A5U3H3_9PLEO</name>
<feature type="compositionally biased region" description="Basic and acidic residues" evidence="1">
    <location>
        <begin position="447"/>
        <end position="462"/>
    </location>
</feature>
<proteinExistence type="predicted"/>
<feature type="compositionally biased region" description="Basic and acidic residues" evidence="1">
    <location>
        <begin position="366"/>
        <end position="381"/>
    </location>
</feature>
<evidence type="ECO:0000313" key="2">
    <source>
        <dbReference type="EMBL" id="KAF1957526.1"/>
    </source>
</evidence>
<dbReference type="Proteomes" id="UP000800035">
    <property type="component" value="Unassembled WGS sequence"/>
</dbReference>
<feature type="compositionally biased region" description="Basic and acidic residues" evidence="1">
    <location>
        <begin position="548"/>
        <end position="559"/>
    </location>
</feature>
<feature type="region of interest" description="Disordered" evidence="1">
    <location>
        <begin position="323"/>
        <end position="412"/>
    </location>
</feature>
<organism evidence="2 3">
    <name type="scientific">Byssothecium circinans</name>
    <dbReference type="NCBI Taxonomy" id="147558"/>
    <lineage>
        <taxon>Eukaryota</taxon>
        <taxon>Fungi</taxon>
        <taxon>Dikarya</taxon>
        <taxon>Ascomycota</taxon>
        <taxon>Pezizomycotina</taxon>
        <taxon>Dothideomycetes</taxon>
        <taxon>Pleosporomycetidae</taxon>
        <taxon>Pleosporales</taxon>
        <taxon>Massarineae</taxon>
        <taxon>Massarinaceae</taxon>
        <taxon>Byssothecium</taxon>
    </lineage>
</organism>